<protein>
    <submittedName>
        <fullName evidence="1">Uncharacterized protein</fullName>
    </submittedName>
</protein>
<feature type="non-terminal residue" evidence="1">
    <location>
        <position position="174"/>
    </location>
</feature>
<dbReference type="EMBL" id="AZIL01000151">
    <property type="protein sequence ID" value="EWM29484.1"/>
    <property type="molecule type" value="Genomic_DNA"/>
</dbReference>
<dbReference type="Proteomes" id="UP000019335">
    <property type="component" value="Chromosome 2"/>
</dbReference>
<gene>
    <name evidence="1" type="ORF">Naga_100928g4</name>
</gene>
<dbReference type="AlphaFoldDB" id="W7U972"/>
<evidence type="ECO:0000313" key="2">
    <source>
        <dbReference type="Proteomes" id="UP000019335"/>
    </source>
</evidence>
<comment type="caution">
    <text evidence="1">The sequence shown here is derived from an EMBL/GenBank/DDBJ whole genome shotgun (WGS) entry which is preliminary data.</text>
</comment>
<evidence type="ECO:0000313" key="1">
    <source>
        <dbReference type="EMBL" id="EWM29484.1"/>
    </source>
</evidence>
<proteinExistence type="predicted"/>
<name>W7U972_9STRA</name>
<dbReference type="SUPFAM" id="SSF53300">
    <property type="entry name" value="vWA-like"/>
    <property type="match status" value="1"/>
</dbReference>
<organism evidence="1 2">
    <name type="scientific">Nannochloropsis gaditana</name>
    <dbReference type="NCBI Taxonomy" id="72520"/>
    <lineage>
        <taxon>Eukaryota</taxon>
        <taxon>Sar</taxon>
        <taxon>Stramenopiles</taxon>
        <taxon>Ochrophyta</taxon>
        <taxon>Eustigmatophyceae</taxon>
        <taxon>Eustigmatales</taxon>
        <taxon>Monodopsidaceae</taxon>
        <taxon>Nannochloropsis</taxon>
    </lineage>
</organism>
<dbReference type="Gene3D" id="3.40.50.410">
    <property type="entry name" value="von Willebrand factor, type A domain"/>
    <property type="match status" value="1"/>
</dbReference>
<keyword evidence="2" id="KW-1185">Reference proteome</keyword>
<reference evidence="1 2" key="1">
    <citation type="journal article" date="2014" name="Mol. Plant">
        <title>Chromosome Scale Genome Assembly and Transcriptome Profiling of Nannochloropsis gaditana in Nitrogen Depletion.</title>
        <authorList>
            <person name="Corteggiani Carpinelli E."/>
            <person name="Telatin A."/>
            <person name="Vitulo N."/>
            <person name="Forcato C."/>
            <person name="D'Angelo M."/>
            <person name="Schiavon R."/>
            <person name="Vezzi A."/>
            <person name="Giacometti G.M."/>
            <person name="Morosinotto T."/>
            <person name="Valle G."/>
        </authorList>
    </citation>
    <scope>NUCLEOTIDE SEQUENCE [LARGE SCALE GENOMIC DNA]</scope>
    <source>
        <strain evidence="1 2">B-31</strain>
    </source>
</reference>
<sequence>MQQAWLFLLDTSTSMGDPYAHPALLDDLPSSIQVPPPSKLQVAQEIVTLLVAAQAVAESGRATRKCQIGACAFGTDETSHPLEALGAGYENLLEVSPLHPLDFGRLLDVLHLPPSRTGVKGDILAGLILAVDRLKARTEVLGKRCHRHLVVVTDACSALREVEGLEVVVEQVGG</sequence>
<dbReference type="InterPro" id="IPR036465">
    <property type="entry name" value="vWFA_dom_sf"/>
</dbReference>
<accession>W7U972</accession>